<evidence type="ECO:0000256" key="2">
    <source>
        <dbReference type="ARBA" id="ARBA00022574"/>
    </source>
</evidence>
<reference evidence="8" key="1">
    <citation type="submission" date="2024-04" db="EMBL/GenBank/DDBJ databases">
        <authorList>
            <person name="Shaw F."/>
            <person name="Minotto A."/>
        </authorList>
    </citation>
    <scope>NUCLEOTIDE SEQUENCE [LARGE SCALE GENOMIC DNA]</scope>
</reference>
<dbReference type="InterPro" id="IPR036322">
    <property type="entry name" value="WD40_repeat_dom_sf"/>
</dbReference>
<protein>
    <recommendedName>
        <fullName evidence="9">WD40 repeat-like protein</fullName>
    </recommendedName>
</protein>
<keyword evidence="2 5" id="KW-0853">WD repeat</keyword>
<feature type="repeat" description="WD" evidence="5">
    <location>
        <begin position="169"/>
        <end position="210"/>
    </location>
</feature>
<feature type="region of interest" description="Disordered" evidence="6">
    <location>
        <begin position="1"/>
        <end position="84"/>
    </location>
</feature>
<sequence>MPDPFFSTNKPRKRKRSNTIEDGPSTSKKPDRSTNGKPFTAKGKKFGSGQANIKSKRSVRDEELSDATSEGDEGGVDEMDLRAPDVDVYESGEEDEDETPAEKRLRLAKLYLESVKQDLTLADGEYDAAEIDKELISARLKQDVMEHSGKLHLFIADNYDFSNTPTLKTRGHRFSVTAAVASEDARWFYTSSKDASIIKWDLSTGRKSHVFHKARPVKDKGKGKAKAEPAAELKGHSDEIWAIALSPDGRLLASGGKDRRIGVWDVEKDEWVKGFGGHRDSISSLAFRKASKTATSTPPSQLYTGSFDRTLKLFDLAPTTMGYVETLFGHQAPVLAIDALMRETAVSVGGRDKSVRYWKIPEESQLVFRGGGRSGWEDLLAGGLDNDMDVDGEGEGKTRRGTGKTEKFIEGSIECVAMIDENTFVSGGDSGSICLWATQKKKPIFTQALAHGMDESQVETEDVEIVRKPRWVTALGCLRYSDLFASGSWDGEIRLWKVDSKMRSFSLVGSIPALGVVNSIQILTAPRDKIEHFPWVSSTSQDPKDGPNAAPVINGHAPAASSSSSSKKSLLLVAGVGQETKFGRWVEKRGEGVLNGALVVAVHPRTLTS</sequence>
<evidence type="ECO:0000256" key="3">
    <source>
        <dbReference type="ARBA" id="ARBA00022737"/>
    </source>
</evidence>
<feature type="repeat" description="WD" evidence="5">
    <location>
        <begin position="327"/>
        <end position="368"/>
    </location>
</feature>
<feature type="repeat" description="WD" evidence="5">
    <location>
        <begin position="481"/>
        <end position="506"/>
    </location>
</feature>
<organism evidence="7 8">
    <name type="scientific">Somion occarium</name>
    <dbReference type="NCBI Taxonomy" id="3059160"/>
    <lineage>
        <taxon>Eukaryota</taxon>
        <taxon>Fungi</taxon>
        <taxon>Dikarya</taxon>
        <taxon>Basidiomycota</taxon>
        <taxon>Agaricomycotina</taxon>
        <taxon>Agaricomycetes</taxon>
        <taxon>Polyporales</taxon>
        <taxon>Cerrenaceae</taxon>
        <taxon>Somion</taxon>
    </lineage>
</organism>
<dbReference type="InterPro" id="IPR019775">
    <property type="entry name" value="WD40_repeat_CS"/>
</dbReference>
<dbReference type="InterPro" id="IPR039241">
    <property type="entry name" value="Rrp9-like"/>
</dbReference>
<dbReference type="Proteomes" id="UP001497453">
    <property type="component" value="Chromosome 5"/>
</dbReference>
<feature type="repeat" description="WD" evidence="5">
    <location>
        <begin position="233"/>
        <end position="274"/>
    </location>
</feature>
<evidence type="ECO:0000256" key="5">
    <source>
        <dbReference type="PROSITE-ProRule" id="PRU00221"/>
    </source>
</evidence>
<evidence type="ECO:0000313" key="7">
    <source>
        <dbReference type="EMBL" id="CAL1709492.1"/>
    </source>
</evidence>
<evidence type="ECO:0000256" key="6">
    <source>
        <dbReference type="SAM" id="MobiDB-lite"/>
    </source>
</evidence>
<dbReference type="PROSITE" id="PS50082">
    <property type="entry name" value="WD_REPEATS_2"/>
    <property type="match status" value="4"/>
</dbReference>
<dbReference type="Pfam" id="PF00400">
    <property type="entry name" value="WD40"/>
    <property type="match status" value="4"/>
</dbReference>
<comment type="subcellular location">
    <subcellularLocation>
        <location evidence="1">Nucleus</location>
    </subcellularLocation>
</comment>
<keyword evidence="8" id="KW-1185">Reference proteome</keyword>
<dbReference type="PANTHER" id="PTHR19865">
    <property type="entry name" value="U3 SMALL NUCLEOLAR RNA INTERACTING PROTEIN 2"/>
    <property type="match status" value="1"/>
</dbReference>
<name>A0ABP1DQQ4_9APHY</name>
<dbReference type="InterPro" id="IPR020472">
    <property type="entry name" value="WD40_PAC1"/>
</dbReference>
<proteinExistence type="predicted"/>
<keyword evidence="3" id="KW-0677">Repeat</keyword>
<dbReference type="PROSITE" id="PS50294">
    <property type="entry name" value="WD_REPEATS_REGION"/>
    <property type="match status" value="2"/>
</dbReference>
<keyword evidence="4" id="KW-0539">Nucleus</keyword>
<dbReference type="InterPro" id="IPR001680">
    <property type="entry name" value="WD40_rpt"/>
</dbReference>
<gene>
    <name evidence="7" type="ORF">GFSPODELE1_LOCUS7377</name>
</gene>
<dbReference type="SUPFAM" id="SSF50978">
    <property type="entry name" value="WD40 repeat-like"/>
    <property type="match status" value="1"/>
</dbReference>
<dbReference type="EMBL" id="OZ037948">
    <property type="protein sequence ID" value="CAL1709492.1"/>
    <property type="molecule type" value="Genomic_DNA"/>
</dbReference>
<accession>A0ABP1DQQ4</accession>
<evidence type="ECO:0000256" key="1">
    <source>
        <dbReference type="ARBA" id="ARBA00004123"/>
    </source>
</evidence>
<dbReference type="SMART" id="SM00320">
    <property type="entry name" value="WD40"/>
    <property type="match status" value="6"/>
</dbReference>
<feature type="compositionally biased region" description="Acidic residues" evidence="6">
    <location>
        <begin position="63"/>
        <end position="78"/>
    </location>
</feature>
<dbReference type="PANTHER" id="PTHR19865:SF0">
    <property type="entry name" value="U3 SMALL NUCLEOLAR RNA-INTERACTING PROTEIN 2"/>
    <property type="match status" value="1"/>
</dbReference>
<dbReference type="PROSITE" id="PS00678">
    <property type="entry name" value="WD_REPEATS_1"/>
    <property type="match status" value="1"/>
</dbReference>
<dbReference type="Gene3D" id="2.130.10.10">
    <property type="entry name" value="YVTN repeat-like/Quinoprotein amine dehydrogenase"/>
    <property type="match status" value="2"/>
</dbReference>
<dbReference type="InterPro" id="IPR015943">
    <property type="entry name" value="WD40/YVTN_repeat-like_dom_sf"/>
</dbReference>
<evidence type="ECO:0000256" key="4">
    <source>
        <dbReference type="ARBA" id="ARBA00023242"/>
    </source>
</evidence>
<evidence type="ECO:0008006" key="9">
    <source>
        <dbReference type="Google" id="ProtNLM"/>
    </source>
</evidence>
<feature type="region of interest" description="Disordered" evidence="6">
    <location>
        <begin position="536"/>
        <end position="563"/>
    </location>
</feature>
<evidence type="ECO:0000313" key="8">
    <source>
        <dbReference type="Proteomes" id="UP001497453"/>
    </source>
</evidence>
<dbReference type="PRINTS" id="PR00320">
    <property type="entry name" value="GPROTEINBRPT"/>
</dbReference>